<dbReference type="InterPro" id="IPR036259">
    <property type="entry name" value="MFS_trans_sf"/>
</dbReference>
<protein>
    <recommendedName>
        <fullName evidence="7">Equilibrative nucleoside transporter 4</fullName>
    </recommendedName>
    <alternativeName>
        <fullName evidence="8">Solute carrier family 29 member 4</fullName>
    </alternativeName>
</protein>
<feature type="non-terminal residue" evidence="10">
    <location>
        <position position="474"/>
    </location>
</feature>
<name>A0A091K4Z5_COLST</name>
<comment type="subcellular location">
    <subcellularLocation>
        <location evidence="1">Membrane</location>
        <topology evidence="1">Multi-pass membrane protein</topology>
    </subcellularLocation>
</comment>
<evidence type="ECO:0000256" key="7">
    <source>
        <dbReference type="ARBA" id="ARBA00069649"/>
    </source>
</evidence>
<reference evidence="10 11" key="1">
    <citation type="submission" date="2014-04" db="EMBL/GenBank/DDBJ databases">
        <title>Genome evolution of avian class.</title>
        <authorList>
            <person name="Zhang G."/>
            <person name="Li C."/>
        </authorList>
    </citation>
    <scope>NUCLEOTIDE SEQUENCE [LARGE SCALE GENOMIC DNA]</scope>
    <source>
        <strain evidence="10">BGI_N325</strain>
    </source>
</reference>
<feature type="transmembrane region" description="Helical" evidence="9">
    <location>
        <begin position="160"/>
        <end position="179"/>
    </location>
</feature>
<evidence type="ECO:0000256" key="5">
    <source>
        <dbReference type="ARBA" id="ARBA00022989"/>
    </source>
</evidence>
<feature type="transmembrane region" description="Helical" evidence="9">
    <location>
        <begin position="434"/>
        <end position="458"/>
    </location>
</feature>
<gene>
    <name evidence="10" type="ORF">N325_00598</name>
</gene>
<dbReference type="Gene3D" id="1.20.1250.20">
    <property type="entry name" value="MFS general substrate transporter like domains"/>
    <property type="match status" value="1"/>
</dbReference>
<evidence type="ECO:0000256" key="2">
    <source>
        <dbReference type="ARBA" id="ARBA00007965"/>
    </source>
</evidence>
<sequence length="474" mass="52797">MGSVGAERFKKLSPAGTPEGNVVMSFSFDSYQLEEEELQRGSQAKGVLTFMDPVSEDPEPQDRYHGIYFAMLLAGVGFLLPYNSFITDVDYLHHKYPGTSIVFDMSLTYILVALVAVILNNALVELLSLHTRISVGYLFALGPLLFVSICDVWLELFTRRQAYAINLVAVGVVAFGCTVQQSSFYGYTGLLPKRYTQGVMTGESTAGVIISLSRIFTKLLLSDEKENTVIFFFISIGMELTCFILHLENRQRGQLSSPRGSPGPEAELAGSGTYMRFDVPRPKIKRSWPSFRDMLLHRYVVSRLIWAYMLSIAMTYFITLCLFPGLESEIHNCTLGEWLPILIMAIFNLSDFVGKILAALPYDWRGTHLLVYSCLRVVFIPLFIMCVYPNGRPTFGHPAWPCIFSLLMGITNGYFGSVPMILAAGKVSPEQRELAGNTMTVSYMTGLTLGSAVAYFAYSLTSTSHSTCFYTETS</sequence>
<keyword evidence="4 9" id="KW-0812">Transmembrane</keyword>
<comment type="similarity">
    <text evidence="2">Belongs to the SLC29A/ENT transporter (TC 2.A.57) family.</text>
</comment>
<feature type="transmembrane region" description="Helical" evidence="9">
    <location>
        <begin position="229"/>
        <end position="247"/>
    </location>
</feature>
<accession>A0A091K4Z5</accession>
<evidence type="ECO:0000313" key="10">
    <source>
        <dbReference type="EMBL" id="KFP31213.1"/>
    </source>
</evidence>
<dbReference type="GO" id="GO:0008504">
    <property type="term" value="F:monoamine transmembrane transporter activity"/>
    <property type="evidence" value="ECO:0007669"/>
    <property type="project" value="TreeGrafter"/>
</dbReference>
<evidence type="ECO:0000256" key="1">
    <source>
        <dbReference type="ARBA" id="ARBA00004141"/>
    </source>
</evidence>
<dbReference type="GO" id="GO:0005326">
    <property type="term" value="F:neurotransmitter transmembrane transporter activity"/>
    <property type="evidence" value="ECO:0007669"/>
    <property type="project" value="UniProtKB-ARBA"/>
</dbReference>
<feature type="transmembrane region" description="Helical" evidence="9">
    <location>
        <begin position="135"/>
        <end position="154"/>
    </location>
</feature>
<dbReference type="Pfam" id="PF01733">
    <property type="entry name" value="Nucleoside_tran"/>
    <property type="match status" value="1"/>
</dbReference>
<feature type="transmembrane region" description="Helical" evidence="9">
    <location>
        <begin position="338"/>
        <end position="357"/>
    </location>
</feature>
<feature type="transmembrane region" description="Helical" evidence="9">
    <location>
        <begin position="67"/>
        <end position="86"/>
    </location>
</feature>
<feature type="transmembrane region" description="Helical" evidence="9">
    <location>
        <begin position="304"/>
        <end position="326"/>
    </location>
</feature>
<evidence type="ECO:0000256" key="6">
    <source>
        <dbReference type="ARBA" id="ARBA00023136"/>
    </source>
</evidence>
<feature type="transmembrane region" description="Helical" evidence="9">
    <location>
        <begin position="106"/>
        <end position="123"/>
    </location>
</feature>
<organism evidence="10 11">
    <name type="scientific">Colius striatus</name>
    <name type="common">Speckled mousebird</name>
    <dbReference type="NCBI Taxonomy" id="57412"/>
    <lineage>
        <taxon>Eukaryota</taxon>
        <taxon>Metazoa</taxon>
        <taxon>Chordata</taxon>
        <taxon>Craniata</taxon>
        <taxon>Vertebrata</taxon>
        <taxon>Euteleostomi</taxon>
        <taxon>Archelosauria</taxon>
        <taxon>Archosauria</taxon>
        <taxon>Dinosauria</taxon>
        <taxon>Saurischia</taxon>
        <taxon>Theropoda</taxon>
        <taxon>Coelurosauria</taxon>
        <taxon>Aves</taxon>
        <taxon>Neognathae</taxon>
        <taxon>Neoaves</taxon>
        <taxon>Telluraves</taxon>
        <taxon>Coraciimorphae</taxon>
        <taxon>Coliiformes</taxon>
        <taxon>Coliidae</taxon>
        <taxon>Colius</taxon>
    </lineage>
</organism>
<evidence type="ECO:0000313" key="11">
    <source>
        <dbReference type="Proteomes" id="UP000053615"/>
    </source>
</evidence>
<dbReference type="FunFam" id="1.20.1250.20:FF:000255">
    <property type="entry name" value="Solute carrier family 29 member 4"/>
    <property type="match status" value="1"/>
</dbReference>
<proteinExistence type="inferred from homology"/>
<dbReference type="InterPro" id="IPR002259">
    <property type="entry name" value="Eqnu_transpt"/>
</dbReference>
<keyword evidence="11" id="KW-1185">Reference proteome</keyword>
<feature type="transmembrane region" description="Helical" evidence="9">
    <location>
        <begin position="369"/>
        <end position="391"/>
    </location>
</feature>
<dbReference type="EMBL" id="KK542275">
    <property type="protein sequence ID" value="KFP31213.1"/>
    <property type="molecule type" value="Genomic_DNA"/>
</dbReference>
<dbReference type="GO" id="GO:0090494">
    <property type="term" value="P:dopamine uptake"/>
    <property type="evidence" value="ECO:0007669"/>
    <property type="project" value="UniProtKB-ARBA"/>
</dbReference>
<dbReference type="GO" id="GO:0016323">
    <property type="term" value="C:basolateral plasma membrane"/>
    <property type="evidence" value="ECO:0007669"/>
    <property type="project" value="UniProtKB-ARBA"/>
</dbReference>
<dbReference type="PRINTS" id="PR01130">
    <property type="entry name" value="DERENTRNSPRT"/>
</dbReference>
<dbReference type="GO" id="GO:0042908">
    <property type="term" value="P:xenobiotic transport"/>
    <property type="evidence" value="ECO:0007669"/>
    <property type="project" value="UniProtKB-ARBA"/>
</dbReference>
<dbReference type="GO" id="GO:0051610">
    <property type="term" value="P:serotonin uptake"/>
    <property type="evidence" value="ECO:0007669"/>
    <property type="project" value="UniProtKB-ARBA"/>
</dbReference>
<dbReference type="SUPFAM" id="SSF103473">
    <property type="entry name" value="MFS general substrate transporter"/>
    <property type="match status" value="1"/>
</dbReference>
<keyword evidence="6 9" id="KW-0472">Membrane</keyword>
<feature type="transmembrane region" description="Helical" evidence="9">
    <location>
        <begin position="403"/>
        <end position="422"/>
    </location>
</feature>
<dbReference type="GO" id="GO:0032238">
    <property type="term" value="P:adenosine transport"/>
    <property type="evidence" value="ECO:0007669"/>
    <property type="project" value="UniProtKB-ARBA"/>
</dbReference>
<dbReference type="PIRSF" id="PIRSF016379">
    <property type="entry name" value="ENT"/>
    <property type="match status" value="1"/>
</dbReference>
<dbReference type="PANTHER" id="PTHR10332">
    <property type="entry name" value="EQUILIBRATIVE NUCLEOSIDE TRANSPORTER"/>
    <property type="match status" value="1"/>
</dbReference>
<evidence type="ECO:0000256" key="3">
    <source>
        <dbReference type="ARBA" id="ARBA00022448"/>
    </source>
</evidence>
<dbReference type="GO" id="GO:0016324">
    <property type="term" value="C:apical plasma membrane"/>
    <property type="evidence" value="ECO:0007669"/>
    <property type="project" value="UniProtKB-ARBA"/>
</dbReference>
<dbReference type="GO" id="GO:0005337">
    <property type="term" value="F:nucleoside transmembrane transporter activity"/>
    <property type="evidence" value="ECO:0007669"/>
    <property type="project" value="InterPro"/>
</dbReference>
<evidence type="ECO:0000256" key="8">
    <source>
        <dbReference type="ARBA" id="ARBA00081066"/>
    </source>
</evidence>
<keyword evidence="5 9" id="KW-1133">Transmembrane helix</keyword>
<keyword evidence="3" id="KW-0813">Transport</keyword>
<evidence type="ECO:0000256" key="9">
    <source>
        <dbReference type="SAM" id="Phobius"/>
    </source>
</evidence>
<dbReference type="PANTHER" id="PTHR10332:SF10">
    <property type="entry name" value="EQUILIBRATIVE NUCLEOSIDE TRANSPORTER 4"/>
    <property type="match status" value="1"/>
</dbReference>
<evidence type="ECO:0000256" key="4">
    <source>
        <dbReference type="ARBA" id="ARBA00022692"/>
    </source>
</evidence>
<dbReference type="Proteomes" id="UP000053615">
    <property type="component" value="Unassembled WGS sequence"/>
</dbReference>
<dbReference type="GO" id="GO:0051620">
    <property type="term" value="P:norepinephrine uptake"/>
    <property type="evidence" value="ECO:0007669"/>
    <property type="project" value="UniProtKB-ARBA"/>
</dbReference>
<dbReference type="GO" id="GO:0098793">
    <property type="term" value="C:presynapse"/>
    <property type="evidence" value="ECO:0007669"/>
    <property type="project" value="GOC"/>
</dbReference>
<dbReference type="AlphaFoldDB" id="A0A091K4Z5"/>